<organism evidence="3 4">
    <name type="scientific">Eragrostis curvula</name>
    <name type="common">weeping love grass</name>
    <dbReference type="NCBI Taxonomy" id="38414"/>
    <lineage>
        <taxon>Eukaryota</taxon>
        <taxon>Viridiplantae</taxon>
        <taxon>Streptophyta</taxon>
        <taxon>Embryophyta</taxon>
        <taxon>Tracheophyta</taxon>
        <taxon>Spermatophyta</taxon>
        <taxon>Magnoliopsida</taxon>
        <taxon>Liliopsida</taxon>
        <taxon>Poales</taxon>
        <taxon>Poaceae</taxon>
        <taxon>PACMAD clade</taxon>
        <taxon>Chloridoideae</taxon>
        <taxon>Eragrostideae</taxon>
        <taxon>Eragrostidinae</taxon>
        <taxon>Eragrostis</taxon>
    </lineage>
</organism>
<feature type="compositionally biased region" description="Pro residues" evidence="1">
    <location>
        <begin position="135"/>
        <end position="153"/>
    </location>
</feature>
<name>A0A5J9TWN5_9POAL</name>
<feature type="non-terminal residue" evidence="3">
    <location>
        <position position="1"/>
    </location>
</feature>
<sequence length="606" mass="67744">LETSSCPRGGGALLSSCPRWLSPPPLARSRATEVLLSSPLARNGKSPARQPAMATAAPPVASADSRRRTVLASALSRTSAAFLFLSVVAVGAVVSGRWITATTSGRLTRLPATAATTAGAAAASALHHGTQHPQQPRPSAPQPPPPPSRPPPLTYSISCPALNLSHAAQTPQDSQTLARALSATSTSSCPSSPTRLPPPSASSSNKACPSYFRFIHEDLRPWRDAGGITRAMLDRARLTATFRLVVIGGRAYVQRFRPAFQTRDLFTIWGVLQLLRRYPGRVPDLDLMFDSVDWPVVRTHLYRGEFAKIMPPLFRYCGDDRTLDIVFPDWSFWGWPEINIKPWDALLDDLKDGNNRVKWLDREPYAYWKGNPSVSVTRQELVKCNVSSTQDWNARIYNQDWFKEGKAGFKDSDLSNQCAHRYKIYIEGSAWSISEKYILACDSMTLLVTPKYYDFFSRSLMPIQHYWPVRDENKCNSIKYAVDWGNSHKKLAQRIGKQASNFIQKELSMDHVYDYMLHLLTEYAKLLKFKPTRPAEAVELCSESLVCQAEGIEKKFLMESMVKSASDAGPCDLPPPFGPHDLKMLKRRKENSINQIEMWEQRASNA</sequence>
<dbReference type="Proteomes" id="UP000324897">
    <property type="component" value="Unassembled WGS sequence"/>
</dbReference>
<protein>
    <recommendedName>
        <fullName evidence="2">Glycosyl transferase CAP10 domain-containing protein</fullName>
    </recommendedName>
</protein>
<dbReference type="OrthoDB" id="202415at2759"/>
<evidence type="ECO:0000256" key="1">
    <source>
        <dbReference type="SAM" id="MobiDB-lite"/>
    </source>
</evidence>
<dbReference type="EMBL" id="RWGY01000031">
    <property type="protein sequence ID" value="TVU15071.1"/>
    <property type="molecule type" value="Genomic_DNA"/>
</dbReference>
<proteinExistence type="predicted"/>
<dbReference type="InterPro" id="IPR051091">
    <property type="entry name" value="O-Glucosyltr/Glycosyltrsf_90"/>
</dbReference>
<reference evidence="3 4" key="1">
    <citation type="journal article" date="2019" name="Sci. Rep.">
        <title>A high-quality genome of Eragrostis curvula grass provides insights into Poaceae evolution and supports new strategies to enhance forage quality.</title>
        <authorList>
            <person name="Carballo J."/>
            <person name="Santos B.A.C.M."/>
            <person name="Zappacosta D."/>
            <person name="Garbus I."/>
            <person name="Selva J.P."/>
            <person name="Gallo C.A."/>
            <person name="Diaz A."/>
            <person name="Albertini E."/>
            <person name="Caccamo M."/>
            <person name="Echenique V."/>
        </authorList>
    </citation>
    <scope>NUCLEOTIDE SEQUENCE [LARGE SCALE GENOMIC DNA]</scope>
    <source>
        <strain evidence="4">cv. Victoria</strain>
        <tissue evidence="3">Leaf</tissue>
    </source>
</reference>
<feature type="region of interest" description="Disordered" evidence="1">
    <location>
        <begin position="41"/>
        <end position="65"/>
    </location>
</feature>
<feature type="domain" description="Glycosyl transferase CAP10" evidence="2">
    <location>
        <begin position="281"/>
        <end position="530"/>
    </location>
</feature>
<comment type="caution">
    <text evidence="3">The sequence shown here is derived from an EMBL/GenBank/DDBJ whole genome shotgun (WGS) entry which is preliminary data.</text>
</comment>
<keyword evidence="4" id="KW-1185">Reference proteome</keyword>
<dbReference type="SMART" id="SM00672">
    <property type="entry name" value="CAP10"/>
    <property type="match status" value="1"/>
</dbReference>
<feature type="region of interest" description="Disordered" evidence="1">
    <location>
        <begin position="168"/>
        <end position="205"/>
    </location>
</feature>
<dbReference type="PANTHER" id="PTHR12203">
    <property type="entry name" value="KDEL LYS-ASP-GLU-LEU CONTAINING - RELATED"/>
    <property type="match status" value="1"/>
</dbReference>
<feature type="compositionally biased region" description="Low complexity" evidence="1">
    <location>
        <begin position="174"/>
        <end position="194"/>
    </location>
</feature>
<dbReference type="InterPro" id="IPR006598">
    <property type="entry name" value="CAP10"/>
</dbReference>
<dbReference type="AlphaFoldDB" id="A0A5J9TWN5"/>
<evidence type="ECO:0000259" key="2">
    <source>
        <dbReference type="SMART" id="SM00672"/>
    </source>
</evidence>
<feature type="compositionally biased region" description="Low complexity" evidence="1">
    <location>
        <begin position="51"/>
        <end position="63"/>
    </location>
</feature>
<evidence type="ECO:0000313" key="4">
    <source>
        <dbReference type="Proteomes" id="UP000324897"/>
    </source>
</evidence>
<feature type="region of interest" description="Disordered" evidence="1">
    <location>
        <begin position="118"/>
        <end position="155"/>
    </location>
</feature>
<evidence type="ECO:0000313" key="3">
    <source>
        <dbReference type="EMBL" id="TVU15071.1"/>
    </source>
</evidence>
<dbReference type="Pfam" id="PF05686">
    <property type="entry name" value="Glyco_transf_90"/>
    <property type="match status" value="1"/>
</dbReference>
<dbReference type="PANTHER" id="PTHR12203:SF99">
    <property type="entry name" value="OS04G0534100 PROTEIN"/>
    <property type="match status" value="1"/>
</dbReference>
<accession>A0A5J9TWN5</accession>
<gene>
    <name evidence="3" type="ORF">EJB05_38573</name>
</gene>